<feature type="domain" description="C2H2-type" evidence="2">
    <location>
        <begin position="439"/>
        <end position="464"/>
    </location>
</feature>
<dbReference type="VEuPathDB" id="TriTrypDB:LpyrH10_10_0040"/>
<dbReference type="GO" id="GO:0005737">
    <property type="term" value="C:cytoplasm"/>
    <property type="evidence" value="ECO:0007669"/>
    <property type="project" value="TreeGrafter"/>
</dbReference>
<dbReference type="InterPro" id="IPR013087">
    <property type="entry name" value="Znf_C2H2_type"/>
</dbReference>
<dbReference type="OMA" id="FPFRIMV"/>
<dbReference type="RefSeq" id="XP_015657821.1">
    <property type="nucleotide sequence ID" value="XM_015803179.1"/>
</dbReference>
<feature type="domain" description="C2H2-type" evidence="2">
    <location>
        <begin position="510"/>
        <end position="530"/>
    </location>
</feature>
<dbReference type="GO" id="GO:0070475">
    <property type="term" value="P:rRNA base methylation"/>
    <property type="evidence" value="ECO:0007669"/>
    <property type="project" value="InterPro"/>
</dbReference>
<gene>
    <name evidence="3" type="ORF">ABB37_05235</name>
</gene>
<evidence type="ECO:0000256" key="1">
    <source>
        <dbReference type="SAM" id="MobiDB-lite"/>
    </source>
</evidence>
<dbReference type="Proteomes" id="UP000037923">
    <property type="component" value="Unassembled WGS sequence"/>
</dbReference>
<accession>A0A0N1J4R2</accession>
<reference evidence="3 4" key="1">
    <citation type="submission" date="2015-07" db="EMBL/GenBank/DDBJ databases">
        <title>High-quality genome of monoxenous trypanosomatid Leptomonas pyrrhocoris.</title>
        <authorList>
            <person name="Flegontov P."/>
            <person name="Butenko A."/>
            <person name="Firsov S."/>
            <person name="Vlcek C."/>
            <person name="Logacheva M.D."/>
            <person name="Field M."/>
            <person name="Filatov D."/>
            <person name="Flegontova O."/>
            <person name="Gerasimov E."/>
            <person name="Jackson A.P."/>
            <person name="Kelly S."/>
            <person name="Opperdoes F."/>
            <person name="O'Reilly A."/>
            <person name="Votypka J."/>
            <person name="Yurchenko V."/>
            <person name="Lukes J."/>
        </authorList>
    </citation>
    <scope>NUCLEOTIDE SEQUENCE [LARGE SCALE GENOMIC DNA]</scope>
    <source>
        <strain evidence="3">H10</strain>
    </source>
</reference>
<dbReference type="PANTHER" id="PTHR11538:SF26">
    <property type="entry name" value="FERREDOXIN-FOLD ANTICODON-BINDING DOMAIN-CONTAINING PROTEIN 1"/>
    <property type="match status" value="1"/>
</dbReference>
<dbReference type="SMART" id="SM00355">
    <property type="entry name" value="ZnF_C2H2"/>
    <property type="match status" value="3"/>
</dbReference>
<feature type="domain" description="C2H2-type" evidence="2">
    <location>
        <begin position="543"/>
        <end position="568"/>
    </location>
</feature>
<evidence type="ECO:0000259" key="2">
    <source>
        <dbReference type="SMART" id="SM00355"/>
    </source>
</evidence>
<protein>
    <recommendedName>
        <fullName evidence="2">C2H2-type domain-containing protein</fullName>
    </recommendedName>
</protein>
<dbReference type="GO" id="GO:0070042">
    <property type="term" value="F:rRNA (uridine-N3-)-methyltransferase activity"/>
    <property type="evidence" value="ECO:0007669"/>
    <property type="project" value="InterPro"/>
</dbReference>
<proteinExistence type="predicted"/>
<dbReference type="OrthoDB" id="273345at2759"/>
<sequence>MSSVSASTPCCEPHVLPEALSILLVGEGNLSFAYALVRRLSRSGAFRRATQGAAAGARGSVAEVVATTFDSEAELATKYPESATFRAYFSAKQRVPARYFGSVNATSLSSSLASAHVDITKQPFHLVVFNNPHIGFEDLYRQRSLLSHFFSSAAELQKDGPALCQPQEVVVALCDEQAQRWDLLGCAARNGYLCVAAQPLLPADYPGYTNRRHQSDAAFPFRRMAQYWFVQPSPELQTTLWELRREIATWERVRRQHAEKQQPCSFSCASWLQVADALLTAPPSSTTASVVKAEPPPSESRSDNDDFSLNYDSRYATLPMPLLHPTLVADVLPALLFSRSAAVLPPAQDFFTPYLPSAAWVSLYRAQRGAEERRSTVATATNQGAAVPPHLDAAQLGRPLNTKEAKKLERYLTGYGAAMKAKAIQQKAQASVAHNTGSWLCTACTVPRTFETELDLQQHQSSKHSGAVQLAPTLYARVHEQIEAPAVPASPDALETALETMSLQDRDNCGYCSVCGLRYKTPAAYEEHLLYLSPLPGDVETCLTCDLCVPPKQFTDRRGLEQHRSSKHLSA</sequence>
<name>A0A0N1J4R2_LEPPY</name>
<dbReference type="EMBL" id="LGTL01000010">
    <property type="protein sequence ID" value="KPA79382.1"/>
    <property type="molecule type" value="Genomic_DNA"/>
</dbReference>
<dbReference type="GeneID" id="26905525"/>
<feature type="region of interest" description="Disordered" evidence="1">
    <location>
        <begin position="285"/>
        <end position="306"/>
    </location>
</feature>
<dbReference type="Pfam" id="PF10354">
    <property type="entry name" value="BMT5-like"/>
    <property type="match status" value="1"/>
</dbReference>
<dbReference type="InterPro" id="IPR019446">
    <property type="entry name" value="BMT5-like"/>
</dbReference>
<evidence type="ECO:0000313" key="4">
    <source>
        <dbReference type="Proteomes" id="UP000037923"/>
    </source>
</evidence>
<organism evidence="3 4">
    <name type="scientific">Leptomonas pyrrhocoris</name>
    <name type="common">Firebug parasite</name>
    <dbReference type="NCBI Taxonomy" id="157538"/>
    <lineage>
        <taxon>Eukaryota</taxon>
        <taxon>Discoba</taxon>
        <taxon>Euglenozoa</taxon>
        <taxon>Kinetoplastea</taxon>
        <taxon>Metakinetoplastina</taxon>
        <taxon>Trypanosomatida</taxon>
        <taxon>Trypanosomatidae</taxon>
        <taxon>Leishmaniinae</taxon>
        <taxon>Leptomonas</taxon>
    </lineage>
</organism>
<comment type="caution">
    <text evidence="3">The sequence shown here is derived from an EMBL/GenBank/DDBJ whole genome shotgun (WGS) entry which is preliminary data.</text>
</comment>
<keyword evidence="4" id="KW-1185">Reference proteome</keyword>
<dbReference type="AlphaFoldDB" id="A0A0N1J4R2"/>
<dbReference type="PANTHER" id="PTHR11538">
    <property type="entry name" value="PHENYLALANYL-TRNA SYNTHETASE"/>
    <property type="match status" value="1"/>
</dbReference>
<evidence type="ECO:0000313" key="3">
    <source>
        <dbReference type="EMBL" id="KPA79382.1"/>
    </source>
</evidence>